<dbReference type="AlphaFoldDB" id="A0A9N9FHY2"/>
<evidence type="ECO:0000313" key="2">
    <source>
        <dbReference type="EMBL" id="CAG8534812.1"/>
    </source>
</evidence>
<name>A0A9N9FHY2_9GLOM</name>
<organism evidence="2 3">
    <name type="scientific">Diversispora eburnea</name>
    <dbReference type="NCBI Taxonomy" id="1213867"/>
    <lineage>
        <taxon>Eukaryota</taxon>
        <taxon>Fungi</taxon>
        <taxon>Fungi incertae sedis</taxon>
        <taxon>Mucoromycota</taxon>
        <taxon>Glomeromycotina</taxon>
        <taxon>Glomeromycetes</taxon>
        <taxon>Diversisporales</taxon>
        <taxon>Diversisporaceae</taxon>
        <taxon>Diversispora</taxon>
    </lineage>
</organism>
<evidence type="ECO:0000256" key="1">
    <source>
        <dbReference type="SAM" id="SignalP"/>
    </source>
</evidence>
<reference evidence="2" key="1">
    <citation type="submission" date="2021-06" db="EMBL/GenBank/DDBJ databases">
        <authorList>
            <person name="Kallberg Y."/>
            <person name="Tangrot J."/>
            <person name="Rosling A."/>
        </authorList>
    </citation>
    <scope>NUCLEOTIDE SEQUENCE</scope>
    <source>
        <strain evidence="2">AZ414A</strain>
    </source>
</reference>
<gene>
    <name evidence="2" type="ORF">DEBURN_LOCUS6318</name>
</gene>
<sequence length="142" mass="15802">MNQKVAFVTILVAFSVFFICFTNASPIGLSPRSPGDLAFADFTTPTFDANIVTGRVTFTELFVETVRITGQFNTGFIDQTSKYEYQISGSKKELISGIIINPPGISPFQFDVENTTIQFFVGKKIKIFRNREVIGKATIQQI</sequence>
<dbReference type="Proteomes" id="UP000789706">
    <property type="component" value="Unassembled WGS sequence"/>
</dbReference>
<evidence type="ECO:0000313" key="3">
    <source>
        <dbReference type="Proteomes" id="UP000789706"/>
    </source>
</evidence>
<feature type="chain" id="PRO_5040204585" evidence="1">
    <location>
        <begin position="25"/>
        <end position="142"/>
    </location>
</feature>
<keyword evidence="3" id="KW-1185">Reference proteome</keyword>
<protein>
    <submittedName>
        <fullName evidence="2">8631_t:CDS:1</fullName>
    </submittedName>
</protein>
<keyword evidence="1" id="KW-0732">Signal</keyword>
<dbReference type="EMBL" id="CAJVPK010000638">
    <property type="protein sequence ID" value="CAG8534812.1"/>
    <property type="molecule type" value="Genomic_DNA"/>
</dbReference>
<comment type="caution">
    <text evidence="2">The sequence shown here is derived from an EMBL/GenBank/DDBJ whole genome shotgun (WGS) entry which is preliminary data.</text>
</comment>
<dbReference type="OrthoDB" id="2427707at2759"/>
<proteinExistence type="predicted"/>
<accession>A0A9N9FHY2</accession>
<feature type="signal peptide" evidence="1">
    <location>
        <begin position="1"/>
        <end position="24"/>
    </location>
</feature>